<organism evidence="3 4">
    <name type="scientific">Taxus chinensis</name>
    <name type="common">Chinese yew</name>
    <name type="synonym">Taxus wallichiana var. chinensis</name>
    <dbReference type="NCBI Taxonomy" id="29808"/>
    <lineage>
        <taxon>Eukaryota</taxon>
        <taxon>Viridiplantae</taxon>
        <taxon>Streptophyta</taxon>
        <taxon>Embryophyta</taxon>
        <taxon>Tracheophyta</taxon>
        <taxon>Spermatophyta</taxon>
        <taxon>Pinopsida</taxon>
        <taxon>Pinidae</taxon>
        <taxon>Conifers II</taxon>
        <taxon>Cupressales</taxon>
        <taxon>Taxaceae</taxon>
        <taxon>Taxus</taxon>
    </lineage>
</organism>
<keyword evidence="4" id="KW-1185">Reference proteome</keyword>
<keyword evidence="1" id="KW-0732">Signal</keyword>
<evidence type="ECO:0000313" key="3">
    <source>
        <dbReference type="EMBL" id="KAH9329634.1"/>
    </source>
</evidence>
<reference evidence="3 4" key="1">
    <citation type="journal article" date="2021" name="Nat. Plants">
        <title>The Taxus genome provides insights into paclitaxel biosynthesis.</title>
        <authorList>
            <person name="Xiong X."/>
            <person name="Gou J."/>
            <person name="Liao Q."/>
            <person name="Li Y."/>
            <person name="Zhou Q."/>
            <person name="Bi G."/>
            <person name="Li C."/>
            <person name="Du R."/>
            <person name="Wang X."/>
            <person name="Sun T."/>
            <person name="Guo L."/>
            <person name="Liang H."/>
            <person name="Lu P."/>
            <person name="Wu Y."/>
            <person name="Zhang Z."/>
            <person name="Ro D.K."/>
            <person name="Shang Y."/>
            <person name="Huang S."/>
            <person name="Yan J."/>
        </authorList>
    </citation>
    <scope>NUCLEOTIDE SEQUENCE [LARGE SCALE GENOMIC DNA]</scope>
    <source>
        <strain evidence="3">Ta-2019</strain>
    </source>
</reference>
<dbReference type="AlphaFoldDB" id="A0AA38GTQ7"/>
<evidence type="ECO:0000313" key="4">
    <source>
        <dbReference type="Proteomes" id="UP000824469"/>
    </source>
</evidence>
<comment type="caution">
    <text evidence="3">The sequence shown here is derived from an EMBL/GenBank/DDBJ whole genome shotgun (WGS) entry which is preliminary data.</text>
</comment>
<dbReference type="InterPro" id="IPR052514">
    <property type="entry name" value="SAM-dependent_MTase"/>
</dbReference>
<dbReference type="NCBIfam" id="TIGR01444">
    <property type="entry name" value="fkbM_fam"/>
    <property type="match status" value="1"/>
</dbReference>
<feature type="signal peptide" evidence="1">
    <location>
        <begin position="1"/>
        <end position="16"/>
    </location>
</feature>
<dbReference type="OMA" id="HGNDAHC"/>
<dbReference type="Proteomes" id="UP000824469">
    <property type="component" value="Unassembled WGS sequence"/>
</dbReference>
<dbReference type="Pfam" id="PF05050">
    <property type="entry name" value="Methyltransf_21"/>
    <property type="match status" value="1"/>
</dbReference>
<dbReference type="InterPro" id="IPR029063">
    <property type="entry name" value="SAM-dependent_MTases_sf"/>
</dbReference>
<name>A0AA38GTQ7_TAXCH</name>
<dbReference type="EMBL" id="JAHRHJ020000001">
    <property type="protein sequence ID" value="KAH9329634.1"/>
    <property type="molecule type" value="Genomic_DNA"/>
</dbReference>
<sequence>MVLLFVLVAIKPLSICNNEKGSLQDLHIMEQKPSIDGRTTGNIEKFNCMRCPQAAPVVANKVEGVQHPFFISLADLGSPEKPNRNFLRILKGKPFRKPDISHTIQEVLAKLETNGLESRKGILIDVGANVGMAAFAATAMGYKVVAFEAVYENLQRLCDGMYLNRASDMVTFYHAAVSDVPGNLTMHKVVGRLDNSAVSATGAKLAFKTNELVPVSVRSVTLDTVIHQSEPVILLKIDVQGWEYHVLKGATHLLSREPGDAPYIIYEDDERLLHESNTSSKDIKEFLASVGYNSCTRQEEYIKKVLERFNMQDDKLVGTPLVGHFKLSKEQCPKTEQERNQMSKVRYSSAVGSLMYAMVCTRADIAHAVGAVSRFMSDPGRDH</sequence>
<evidence type="ECO:0000256" key="1">
    <source>
        <dbReference type="SAM" id="SignalP"/>
    </source>
</evidence>
<gene>
    <name evidence="3" type="ORF">KI387_001742</name>
</gene>
<dbReference type="PANTHER" id="PTHR34203">
    <property type="entry name" value="METHYLTRANSFERASE, FKBM FAMILY PROTEIN"/>
    <property type="match status" value="1"/>
</dbReference>
<dbReference type="PANTHER" id="PTHR34203:SF13">
    <property type="entry name" value="EXPRESSED PROTEIN"/>
    <property type="match status" value="1"/>
</dbReference>
<evidence type="ECO:0000259" key="2">
    <source>
        <dbReference type="Pfam" id="PF05050"/>
    </source>
</evidence>
<dbReference type="InterPro" id="IPR006342">
    <property type="entry name" value="FkbM_mtfrase"/>
</dbReference>
<feature type="chain" id="PRO_5041241991" description="Methyltransferase FkbM domain-containing protein" evidence="1">
    <location>
        <begin position="17"/>
        <end position="383"/>
    </location>
</feature>
<dbReference type="SUPFAM" id="SSF53335">
    <property type="entry name" value="S-adenosyl-L-methionine-dependent methyltransferases"/>
    <property type="match status" value="1"/>
</dbReference>
<accession>A0AA38GTQ7</accession>
<feature type="domain" description="Methyltransferase FkbM" evidence="2">
    <location>
        <begin position="125"/>
        <end position="292"/>
    </location>
</feature>
<proteinExistence type="predicted"/>
<dbReference type="Gene3D" id="3.40.50.150">
    <property type="entry name" value="Vaccinia Virus protein VP39"/>
    <property type="match status" value="1"/>
</dbReference>
<protein>
    <recommendedName>
        <fullName evidence="2">Methyltransferase FkbM domain-containing protein</fullName>
    </recommendedName>
</protein>